<name>A0AAW2DRF4_9ROSI</name>
<proteinExistence type="predicted"/>
<evidence type="ECO:0000313" key="2">
    <source>
        <dbReference type="EMBL" id="KAL0011900.1"/>
    </source>
</evidence>
<dbReference type="Proteomes" id="UP001459277">
    <property type="component" value="Unassembled WGS sequence"/>
</dbReference>
<protein>
    <recommendedName>
        <fullName evidence="1">Reverse transcriptase zinc-binding domain-containing protein</fullName>
    </recommendedName>
</protein>
<organism evidence="2 3">
    <name type="scientific">Lithocarpus litseifolius</name>
    <dbReference type="NCBI Taxonomy" id="425828"/>
    <lineage>
        <taxon>Eukaryota</taxon>
        <taxon>Viridiplantae</taxon>
        <taxon>Streptophyta</taxon>
        <taxon>Embryophyta</taxon>
        <taxon>Tracheophyta</taxon>
        <taxon>Spermatophyta</taxon>
        <taxon>Magnoliopsida</taxon>
        <taxon>eudicotyledons</taxon>
        <taxon>Gunneridae</taxon>
        <taxon>Pentapetalae</taxon>
        <taxon>rosids</taxon>
        <taxon>fabids</taxon>
        <taxon>Fagales</taxon>
        <taxon>Fagaceae</taxon>
        <taxon>Lithocarpus</taxon>
    </lineage>
</organism>
<accession>A0AAW2DRF4</accession>
<keyword evidence="3" id="KW-1185">Reference proteome</keyword>
<dbReference type="EMBL" id="JAZDWU010000002">
    <property type="protein sequence ID" value="KAL0011900.1"/>
    <property type="molecule type" value="Genomic_DNA"/>
</dbReference>
<dbReference type="Pfam" id="PF13966">
    <property type="entry name" value="zf-RVT"/>
    <property type="match status" value="1"/>
</dbReference>
<dbReference type="InterPro" id="IPR026960">
    <property type="entry name" value="RVT-Znf"/>
</dbReference>
<reference evidence="2 3" key="1">
    <citation type="submission" date="2024-01" db="EMBL/GenBank/DDBJ databases">
        <title>A telomere-to-telomere, gap-free genome of sweet tea (Lithocarpus litseifolius).</title>
        <authorList>
            <person name="Zhou J."/>
        </authorList>
    </citation>
    <scope>NUCLEOTIDE SEQUENCE [LARGE SCALE GENOMIC DNA]</scope>
    <source>
        <strain evidence="2">Zhou-2022a</strain>
        <tissue evidence="2">Leaf</tissue>
    </source>
</reference>
<comment type="caution">
    <text evidence="2">The sequence shown here is derived from an EMBL/GenBank/DDBJ whole genome shotgun (WGS) entry which is preliminary data.</text>
</comment>
<sequence>MNKLSGWKAKFLSLAGRAVLIKSVMSTIPNHIMQGVALPTHICDKLDKVNRDFLWGSTTERRKLHLVGWNKIVKPKEDGGLGIQAAKAKNLALLAKLNWRLYQEKDALWTQVILKKYCSPSRVRARDPDALPSSPNWKAIKVGFPIFSSGICWCVGTGARTKVWLDRWLKGESLREIIQGPLSLRDNSLTMEELRDVGGWKWDLISFDLPDSIKNKIKALPLQEFGHREDSIMWKYTRDGDFSTNSAYLLSSENESTGVPFMGKWIWKIDILPKIIMFLWLCFHNSVPVKSILATRGINCDGKCPICRSHDESIVHLLRDCKLVHNYWRSIEVPPECVNTFTGSLEGWLQSNSVNSVLHRSGLLFVQSASELHPLDGALQQQQLGGVLVYSIDESLIFDPTDLDIDVTPEAVDAALNEDQQNRALILSLRLNEDSLIKKCIFAISPVDIPAVASSIPYRYL</sequence>
<gene>
    <name evidence="2" type="ORF">SO802_007008</name>
</gene>
<evidence type="ECO:0000313" key="3">
    <source>
        <dbReference type="Proteomes" id="UP001459277"/>
    </source>
</evidence>
<evidence type="ECO:0000259" key="1">
    <source>
        <dbReference type="Pfam" id="PF13966"/>
    </source>
</evidence>
<dbReference type="AlphaFoldDB" id="A0AAW2DRF4"/>
<dbReference type="PANTHER" id="PTHR33116">
    <property type="entry name" value="REVERSE TRANSCRIPTASE ZINC-BINDING DOMAIN-CONTAINING PROTEIN-RELATED-RELATED"/>
    <property type="match status" value="1"/>
</dbReference>
<dbReference type="PANTHER" id="PTHR33116:SF78">
    <property type="entry name" value="OS12G0587133 PROTEIN"/>
    <property type="match status" value="1"/>
</dbReference>
<feature type="domain" description="Reverse transcriptase zinc-binding" evidence="1">
    <location>
        <begin position="242"/>
        <end position="328"/>
    </location>
</feature>